<evidence type="ECO:0008006" key="5">
    <source>
        <dbReference type="Google" id="ProtNLM"/>
    </source>
</evidence>
<evidence type="ECO:0000313" key="3">
    <source>
        <dbReference type="EMBL" id="MBB3874843.1"/>
    </source>
</evidence>
<reference evidence="3 4" key="1">
    <citation type="submission" date="2020-08" db="EMBL/GenBank/DDBJ databases">
        <title>Genomic Encyclopedia of Type Strains, Phase IV (KMG-IV): sequencing the most valuable type-strain genomes for metagenomic binning, comparative biology and taxonomic classification.</title>
        <authorList>
            <person name="Goeker M."/>
        </authorList>
    </citation>
    <scope>NUCLEOTIDE SEQUENCE [LARGE SCALE GENOMIC DNA]</scope>
    <source>
        <strain evidence="3 4">DSM 15581</strain>
    </source>
</reference>
<organism evidence="3 4">
    <name type="scientific">Sphingomonas aquatilis</name>
    <dbReference type="NCBI Taxonomy" id="93063"/>
    <lineage>
        <taxon>Bacteria</taxon>
        <taxon>Pseudomonadati</taxon>
        <taxon>Pseudomonadota</taxon>
        <taxon>Alphaproteobacteria</taxon>
        <taxon>Sphingomonadales</taxon>
        <taxon>Sphingomonadaceae</taxon>
        <taxon>Sphingomonas</taxon>
    </lineage>
</organism>
<evidence type="ECO:0000256" key="2">
    <source>
        <dbReference type="SAM" id="MobiDB-lite"/>
    </source>
</evidence>
<name>A0AAW3TMD9_9SPHN</name>
<evidence type="ECO:0000313" key="4">
    <source>
        <dbReference type="Proteomes" id="UP000528945"/>
    </source>
</evidence>
<dbReference type="AlphaFoldDB" id="A0AAW3TMD9"/>
<feature type="coiled-coil region" evidence="1">
    <location>
        <begin position="108"/>
        <end position="135"/>
    </location>
</feature>
<dbReference type="Pfam" id="PF13148">
    <property type="entry name" value="DUF3987"/>
    <property type="match status" value="1"/>
</dbReference>
<accession>A0AAW3TMD9</accession>
<sequence length="476" mass="52154">MSVTKANLAPAVPFPNDVLGDLWPLVADLAAGAGAPVEYVATSMFAVAASLIGGKRWVRAWEQFEQPCILWAAVVGDPSSNKSPGIDAARFPLRAMEDELAEQHKATLMSFAAVAERAKAERKQWEEKVKQATRDCVATPDMPDAAETPDTPERKRLVTMDITPEEMAAVLAANVNGVLNLRDELAGWLEGFERYNSGGRSFWLEAYGGRSFTVDRKSNTKPLQVPFNGVSVLGGIQPEKLRDSLLGTSDDGLIARFLWVWPEAIPFTRPRSVADMGRLDSIYRRLHQLHRPLSEQVIIPLDPEAVEIFTAWIDENDADVRESAGLYASWAGKARGLALRLSIVLEFLGWADGAGREPQSVSVRSIVNALRLIDDFLKPHARRVFGDAALPPVEKDAAALARFILKGKLERINARNDVQRNSKLPTLKTSQDVDAALEALMDAGWLREAPSRQGDAPGRQKKDYLVNPAVHGGLNG</sequence>
<comment type="caution">
    <text evidence="3">The sequence shown here is derived from an EMBL/GenBank/DDBJ whole genome shotgun (WGS) entry which is preliminary data.</text>
</comment>
<feature type="region of interest" description="Disordered" evidence="2">
    <location>
        <begin position="448"/>
        <end position="476"/>
    </location>
</feature>
<dbReference type="EMBL" id="JACIDB010000001">
    <property type="protein sequence ID" value="MBB3874843.1"/>
    <property type="molecule type" value="Genomic_DNA"/>
</dbReference>
<dbReference type="RefSeq" id="WP_167509708.1">
    <property type="nucleotide sequence ID" value="NZ_JACIDB010000001.1"/>
</dbReference>
<evidence type="ECO:0000256" key="1">
    <source>
        <dbReference type="SAM" id="Coils"/>
    </source>
</evidence>
<gene>
    <name evidence="3" type="ORF">GGR47_001059</name>
</gene>
<dbReference type="Proteomes" id="UP000528945">
    <property type="component" value="Unassembled WGS sequence"/>
</dbReference>
<keyword evidence="1" id="KW-0175">Coiled coil</keyword>
<dbReference type="InterPro" id="IPR025048">
    <property type="entry name" value="DUF3987"/>
</dbReference>
<protein>
    <recommendedName>
        <fullName evidence="5">DUF3987 domain-containing protein</fullName>
    </recommendedName>
</protein>
<keyword evidence="4" id="KW-1185">Reference proteome</keyword>
<proteinExistence type="predicted"/>